<protein>
    <recommendedName>
        <fullName evidence="2">Nucleolar protein 11 C-terminal domain-containing protein</fullName>
    </recommendedName>
</protein>
<evidence type="ECO:0000256" key="1">
    <source>
        <dbReference type="SAM" id="MobiDB-lite"/>
    </source>
</evidence>
<evidence type="ECO:0000313" key="3">
    <source>
        <dbReference type="EMBL" id="KAJ4456671.1"/>
    </source>
</evidence>
<dbReference type="EMBL" id="JAPMOS010000063">
    <property type="protein sequence ID" value="KAJ4456671.1"/>
    <property type="molecule type" value="Genomic_DNA"/>
</dbReference>
<dbReference type="PANTHER" id="PTHR15633">
    <property type="entry name" value="NUCLEOLAR PROTEIN 11"/>
    <property type="match status" value="1"/>
</dbReference>
<keyword evidence="4" id="KW-1185">Reference proteome</keyword>
<dbReference type="PANTHER" id="PTHR15633:SF2">
    <property type="entry name" value="NUCLEOLAR PROTEIN 11"/>
    <property type="match status" value="1"/>
</dbReference>
<feature type="compositionally biased region" description="Low complexity" evidence="1">
    <location>
        <begin position="12"/>
        <end position="33"/>
    </location>
</feature>
<reference evidence="3" key="1">
    <citation type="journal article" date="2022" name="bioRxiv">
        <title>Genomics of Preaxostyla Flagellates Illuminates Evolutionary Transitions and the Path Towards Mitochondrial Loss.</title>
        <authorList>
            <person name="Novak L.V.F."/>
            <person name="Treitli S.C."/>
            <person name="Pyrih J."/>
            <person name="Halakuc P."/>
            <person name="Pipaliya S.V."/>
            <person name="Vacek V."/>
            <person name="Brzon O."/>
            <person name="Soukal P."/>
            <person name="Eme L."/>
            <person name="Dacks J.B."/>
            <person name="Karnkowska A."/>
            <person name="Elias M."/>
            <person name="Hampl V."/>
        </authorList>
    </citation>
    <scope>NUCLEOTIDE SEQUENCE</scope>
    <source>
        <strain evidence="3">RCP-MX</strain>
    </source>
</reference>
<accession>A0ABQ8UBL1</accession>
<organism evidence="3 4">
    <name type="scientific">Paratrimastix pyriformis</name>
    <dbReference type="NCBI Taxonomy" id="342808"/>
    <lineage>
        <taxon>Eukaryota</taxon>
        <taxon>Metamonada</taxon>
        <taxon>Preaxostyla</taxon>
        <taxon>Paratrimastigidae</taxon>
        <taxon>Paratrimastix</taxon>
    </lineage>
</organism>
<sequence>MDVEPTTDPKSTPVAPAPTADTTTAAAPAEPVVGGSKPLALRAVAEADQGRRSALRRRMSLKKREKEEARLIPPAQPILMALANRCLAVAPPAAKKPDAHWVDRLLPCWETLLLVLHTQRLSAHSCPDLLPALITHSQTHLLEQVLHCVHDIPEGQLVRIVQFVALHASPKPPNVFDEYIKCRNEALHVLRLVMCARRNNVFLCEAVRTMAVPETLLLLQYLIRFLELGQTRAKAGTRYSPFPNPVQVLDWVAVLLDGHLLSLALLPQCRALLSSLHQAITRLASEAHTFLALQTSLGAILRQLAMQQAAAQRRLEREWVMSRPATFGPKNGGTGIAGLAKEMPGEQAALAQAALPMTGYAVEVLQF</sequence>
<gene>
    <name evidence="3" type="ORF">PAPYR_7972</name>
</gene>
<name>A0ABQ8UBL1_9EUKA</name>
<feature type="region of interest" description="Disordered" evidence="1">
    <location>
        <begin position="1"/>
        <end position="34"/>
    </location>
</feature>
<dbReference type="InterPro" id="IPR042859">
    <property type="entry name" value="NOL11"/>
</dbReference>
<proteinExistence type="predicted"/>
<dbReference type="InterPro" id="IPR048897">
    <property type="entry name" value="Nol11_C"/>
</dbReference>
<dbReference type="Proteomes" id="UP001141327">
    <property type="component" value="Unassembled WGS sequence"/>
</dbReference>
<dbReference type="Pfam" id="PF20998">
    <property type="entry name" value="Nol11_C"/>
    <property type="match status" value="1"/>
</dbReference>
<evidence type="ECO:0000313" key="4">
    <source>
        <dbReference type="Proteomes" id="UP001141327"/>
    </source>
</evidence>
<comment type="caution">
    <text evidence="3">The sequence shown here is derived from an EMBL/GenBank/DDBJ whole genome shotgun (WGS) entry which is preliminary data.</text>
</comment>
<feature type="domain" description="Nucleolar protein 11 C-terminal" evidence="2">
    <location>
        <begin position="116"/>
        <end position="279"/>
    </location>
</feature>
<evidence type="ECO:0000259" key="2">
    <source>
        <dbReference type="Pfam" id="PF20998"/>
    </source>
</evidence>